<evidence type="ECO:0000256" key="1">
    <source>
        <dbReference type="ARBA" id="ARBA00004651"/>
    </source>
</evidence>
<evidence type="ECO:0000256" key="7">
    <source>
        <dbReference type="RuleBase" id="RU363032"/>
    </source>
</evidence>
<dbReference type="PANTHER" id="PTHR30193:SF37">
    <property type="entry name" value="INNER MEMBRANE ABC TRANSPORTER PERMEASE PROTEIN YCJO"/>
    <property type="match status" value="1"/>
</dbReference>
<feature type="transmembrane region" description="Helical" evidence="7">
    <location>
        <begin position="205"/>
        <end position="227"/>
    </location>
</feature>
<feature type="transmembrane region" description="Helical" evidence="7">
    <location>
        <begin position="78"/>
        <end position="99"/>
    </location>
</feature>
<keyword evidence="3" id="KW-1003">Cell membrane</keyword>
<feature type="transmembrane region" description="Helical" evidence="7">
    <location>
        <begin position="111"/>
        <end position="131"/>
    </location>
</feature>
<protein>
    <submittedName>
        <fullName evidence="9">ABC transporter permease</fullName>
    </submittedName>
</protein>
<dbReference type="InterPro" id="IPR051393">
    <property type="entry name" value="ABC_transporter_permease"/>
</dbReference>
<keyword evidence="2 7" id="KW-0813">Transport</keyword>
<dbReference type="PROSITE" id="PS50928">
    <property type="entry name" value="ABC_TM1"/>
    <property type="match status" value="1"/>
</dbReference>
<dbReference type="RefSeq" id="WP_054671244.1">
    <property type="nucleotide sequence ID" value="NZ_BMOF01000013.1"/>
</dbReference>
<keyword evidence="4 7" id="KW-0812">Transmembrane</keyword>
<comment type="caution">
    <text evidence="9">The sequence shown here is derived from an EMBL/GenBank/DDBJ whole genome shotgun (WGS) entry which is preliminary data.</text>
</comment>
<feature type="transmembrane region" description="Helical" evidence="7">
    <location>
        <begin position="160"/>
        <end position="184"/>
    </location>
</feature>
<evidence type="ECO:0000256" key="3">
    <source>
        <dbReference type="ARBA" id="ARBA00022475"/>
    </source>
</evidence>
<dbReference type="PANTHER" id="PTHR30193">
    <property type="entry name" value="ABC TRANSPORTER PERMEASE PROTEIN"/>
    <property type="match status" value="1"/>
</dbReference>
<dbReference type="InterPro" id="IPR000515">
    <property type="entry name" value="MetI-like"/>
</dbReference>
<evidence type="ECO:0000256" key="4">
    <source>
        <dbReference type="ARBA" id="ARBA00022692"/>
    </source>
</evidence>
<accession>A0A8J3FDU6</accession>
<dbReference type="InterPro" id="IPR035906">
    <property type="entry name" value="MetI-like_sf"/>
</dbReference>
<feature type="transmembrane region" description="Helical" evidence="7">
    <location>
        <begin position="20"/>
        <end position="43"/>
    </location>
</feature>
<evidence type="ECO:0000259" key="8">
    <source>
        <dbReference type="PROSITE" id="PS50928"/>
    </source>
</evidence>
<comment type="similarity">
    <text evidence="7">Belongs to the binding-protein-dependent transport system permease family.</text>
</comment>
<name>A0A8J3FDU6_9BACI</name>
<dbReference type="CDD" id="cd06261">
    <property type="entry name" value="TM_PBP2"/>
    <property type="match status" value="1"/>
</dbReference>
<dbReference type="GO" id="GO:0055085">
    <property type="term" value="P:transmembrane transport"/>
    <property type="evidence" value="ECO:0007669"/>
    <property type="project" value="InterPro"/>
</dbReference>
<dbReference type="SUPFAM" id="SSF160964">
    <property type="entry name" value="MalF N-terminal region-like"/>
    <property type="match status" value="1"/>
</dbReference>
<feature type="transmembrane region" description="Helical" evidence="7">
    <location>
        <begin position="265"/>
        <end position="290"/>
    </location>
</feature>
<keyword evidence="10" id="KW-1185">Reference proteome</keyword>
<evidence type="ECO:0000256" key="6">
    <source>
        <dbReference type="ARBA" id="ARBA00023136"/>
    </source>
</evidence>
<sequence>MRHQRIAERVWAFVRPYVYIAPSLIVFVLFFLYPIGFLVFLSFTSWDLISPQKEFVGLANYLELFQSKEFREVVRNTVLYTGLTVGLSLVLAFFLALWLNRKSGFHRIVQGAVFSPHIVSLVSVSLLWLWMMDPQYGLLNAILTGLGFPPFPWLTDPETALYGLVLVGVWKIVGYNTLVFLAGLQSIPREIDEAAMLDRASPWRKLVKITVPMLSPTWFFLLVVNTINAFQVFEPVQIMTQGGPVNSTNMLVYFIYENGFEFFKIGYASAAGVVLLVMIGVCTMIHFWLLSRKVHYR</sequence>
<comment type="subcellular location">
    <subcellularLocation>
        <location evidence="1 7">Cell membrane</location>
        <topology evidence="1 7">Multi-pass membrane protein</topology>
    </subcellularLocation>
</comment>
<dbReference type="Gene3D" id="1.10.3720.10">
    <property type="entry name" value="MetI-like"/>
    <property type="match status" value="1"/>
</dbReference>
<dbReference type="SUPFAM" id="SSF161098">
    <property type="entry name" value="MetI-like"/>
    <property type="match status" value="1"/>
</dbReference>
<dbReference type="GO" id="GO:0005886">
    <property type="term" value="C:plasma membrane"/>
    <property type="evidence" value="ECO:0007669"/>
    <property type="project" value="UniProtKB-SubCell"/>
</dbReference>
<gene>
    <name evidence="9" type="ORF">GCM10007043_09290</name>
</gene>
<keyword evidence="6 7" id="KW-0472">Membrane</keyword>
<keyword evidence="5 7" id="KW-1133">Transmembrane helix</keyword>
<dbReference type="Proteomes" id="UP000637720">
    <property type="component" value="Unassembled WGS sequence"/>
</dbReference>
<evidence type="ECO:0000256" key="5">
    <source>
        <dbReference type="ARBA" id="ARBA00022989"/>
    </source>
</evidence>
<reference evidence="9" key="2">
    <citation type="submission" date="2020-09" db="EMBL/GenBank/DDBJ databases">
        <authorList>
            <person name="Sun Q."/>
            <person name="Ohkuma M."/>
        </authorList>
    </citation>
    <scope>NUCLEOTIDE SEQUENCE</scope>
    <source>
        <strain evidence="9">JCM 14719</strain>
    </source>
</reference>
<proteinExistence type="inferred from homology"/>
<reference evidence="9" key="1">
    <citation type="journal article" date="2014" name="Int. J. Syst. Evol. Microbiol.">
        <title>Complete genome sequence of Corynebacterium casei LMG S-19264T (=DSM 44701T), isolated from a smear-ripened cheese.</title>
        <authorList>
            <consortium name="US DOE Joint Genome Institute (JGI-PGF)"/>
            <person name="Walter F."/>
            <person name="Albersmeier A."/>
            <person name="Kalinowski J."/>
            <person name="Ruckert C."/>
        </authorList>
    </citation>
    <scope>NUCLEOTIDE SEQUENCE</scope>
    <source>
        <strain evidence="9">JCM 14719</strain>
    </source>
</reference>
<dbReference type="Pfam" id="PF00528">
    <property type="entry name" value="BPD_transp_1"/>
    <property type="match status" value="1"/>
</dbReference>
<dbReference type="AlphaFoldDB" id="A0A8J3FDU6"/>
<dbReference type="EMBL" id="BMOF01000013">
    <property type="protein sequence ID" value="GGJ97593.1"/>
    <property type="molecule type" value="Genomic_DNA"/>
</dbReference>
<feature type="domain" description="ABC transmembrane type-1" evidence="8">
    <location>
        <begin position="74"/>
        <end position="286"/>
    </location>
</feature>
<evidence type="ECO:0000256" key="2">
    <source>
        <dbReference type="ARBA" id="ARBA00022448"/>
    </source>
</evidence>
<evidence type="ECO:0000313" key="10">
    <source>
        <dbReference type="Proteomes" id="UP000637720"/>
    </source>
</evidence>
<evidence type="ECO:0000313" key="9">
    <source>
        <dbReference type="EMBL" id="GGJ97593.1"/>
    </source>
</evidence>
<organism evidence="9 10">
    <name type="scientific">Calditerricola satsumensis</name>
    <dbReference type="NCBI Taxonomy" id="373054"/>
    <lineage>
        <taxon>Bacteria</taxon>
        <taxon>Bacillati</taxon>
        <taxon>Bacillota</taxon>
        <taxon>Bacilli</taxon>
        <taxon>Bacillales</taxon>
        <taxon>Bacillaceae</taxon>
        <taxon>Calditerricola</taxon>
    </lineage>
</organism>